<gene>
    <name evidence="10" type="ORF">NIES80_05800</name>
</gene>
<dbReference type="EMBL" id="BJCF01000004">
    <property type="protein sequence ID" value="GCL40890.1"/>
    <property type="molecule type" value="Genomic_DNA"/>
</dbReference>
<accession>A0A480A764</accession>
<comment type="caution">
    <text evidence="10">The sequence shown here is derived from an EMBL/GenBank/DDBJ whole genome shotgun (WGS) entry which is preliminary data.</text>
</comment>
<dbReference type="GO" id="GO:0005524">
    <property type="term" value="F:ATP binding"/>
    <property type="evidence" value="ECO:0007669"/>
    <property type="project" value="UniProtKB-KW"/>
</dbReference>
<protein>
    <recommendedName>
        <fullName evidence="3">2-amino-4-hydroxy-6-hydroxymethyldihydropteridine diphosphokinase</fullName>
        <ecNumber evidence="3">2.7.6.3</ecNumber>
    </recommendedName>
</protein>
<evidence type="ECO:0000256" key="5">
    <source>
        <dbReference type="ARBA" id="ARBA00022741"/>
    </source>
</evidence>
<dbReference type="PANTHER" id="PTHR43071">
    <property type="entry name" value="2-AMINO-4-HYDROXY-6-HYDROXYMETHYLDIHYDROPTERIDINE PYROPHOSPHOKINASE"/>
    <property type="match status" value="1"/>
</dbReference>
<evidence type="ECO:0000259" key="9">
    <source>
        <dbReference type="PROSITE" id="PS00794"/>
    </source>
</evidence>
<dbReference type="UniPathway" id="UPA00077">
    <property type="reaction ID" value="UER00155"/>
</dbReference>
<evidence type="ECO:0000256" key="4">
    <source>
        <dbReference type="ARBA" id="ARBA00022679"/>
    </source>
</evidence>
<dbReference type="GO" id="GO:0016301">
    <property type="term" value="F:kinase activity"/>
    <property type="evidence" value="ECO:0007669"/>
    <property type="project" value="UniProtKB-KW"/>
</dbReference>
<evidence type="ECO:0000256" key="2">
    <source>
        <dbReference type="ARBA" id="ARBA00005051"/>
    </source>
</evidence>
<evidence type="ECO:0000256" key="6">
    <source>
        <dbReference type="ARBA" id="ARBA00022777"/>
    </source>
</evidence>
<name>A0A480A764_9CYAN</name>
<dbReference type="OrthoDB" id="9808041at2"/>
<organism evidence="10 11">
    <name type="scientific">Dolichospermum planctonicum</name>
    <dbReference type="NCBI Taxonomy" id="136072"/>
    <lineage>
        <taxon>Bacteria</taxon>
        <taxon>Bacillati</taxon>
        <taxon>Cyanobacteriota</taxon>
        <taxon>Cyanophyceae</taxon>
        <taxon>Nostocales</taxon>
        <taxon>Aphanizomenonaceae</taxon>
        <taxon>Dolichospermum</taxon>
    </lineage>
</organism>
<keyword evidence="5" id="KW-0547">Nucleotide-binding</keyword>
<proteinExistence type="predicted"/>
<sequence length="174" mass="19229">MIDKSDLRTTIKSSLSAIALGSNIGESLAILEGAINSLEKTPGITIKAKSSWYRTAPVGGPSQPDYLNGAAILEVQLSPQKLLETLLNIEQEFGRVRQEHWGPRTLDLDVLLFDDLILETPDLQIPHPRMTQRAFVLVPLAEIAPDWIEPVSKEPISQLLQKLDRSDVSLSIKL</sequence>
<dbReference type="Proteomes" id="UP000299367">
    <property type="component" value="Unassembled WGS sequence"/>
</dbReference>
<keyword evidence="4" id="KW-0808">Transferase</keyword>
<evidence type="ECO:0000256" key="7">
    <source>
        <dbReference type="ARBA" id="ARBA00022840"/>
    </source>
</evidence>
<dbReference type="PROSITE" id="PS00794">
    <property type="entry name" value="HPPK"/>
    <property type="match status" value="1"/>
</dbReference>
<dbReference type="InterPro" id="IPR000550">
    <property type="entry name" value="Hppk"/>
</dbReference>
<dbReference type="GO" id="GO:0046654">
    <property type="term" value="P:tetrahydrofolate biosynthetic process"/>
    <property type="evidence" value="ECO:0007669"/>
    <property type="project" value="UniProtKB-UniPathway"/>
</dbReference>
<dbReference type="GO" id="GO:0046656">
    <property type="term" value="P:folic acid biosynthetic process"/>
    <property type="evidence" value="ECO:0007669"/>
    <property type="project" value="UniProtKB-KW"/>
</dbReference>
<feature type="domain" description="7,8-dihydro-6-hydroxymethylpterin-pyrophosphokinase" evidence="9">
    <location>
        <begin position="100"/>
        <end position="111"/>
    </location>
</feature>
<dbReference type="CDD" id="cd00483">
    <property type="entry name" value="HPPK"/>
    <property type="match status" value="1"/>
</dbReference>
<dbReference type="Pfam" id="PF01288">
    <property type="entry name" value="HPPK"/>
    <property type="match status" value="1"/>
</dbReference>
<keyword evidence="6 10" id="KW-0418">Kinase</keyword>
<comment type="pathway">
    <text evidence="2">Cofactor biosynthesis; tetrahydrofolate biosynthesis; 2-amino-4-hydroxy-6-hydroxymethyl-7,8-dihydropteridine diphosphate from 7,8-dihydroneopterin triphosphate: step 4/4.</text>
</comment>
<evidence type="ECO:0000313" key="10">
    <source>
        <dbReference type="EMBL" id="GCL40890.1"/>
    </source>
</evidence>
<evidence type="ECO:0000313" key="11">
    <source>
        <dbReference type="Proteomes" id="UP000299367"/>
    </source>
</evidence>
<dbReference type="RefSeq" id="WP_137906685.1">
    <property type="nucleotide sequence ID" value="NZ_BJCF01000004.1"/>
</dbReference>
<dbReference type="PANTHER" id="PTHR43071:SF1">
    <property type="entry name" value="2-AMINO-4-HYDROXY-6-HYDROXYMETHYLDIHYDROPTERIDINE PYROPHOSPHOKINASE"/>
    <property type="match status" value="1"/>
</dbReference>
<evidence type="ECO:0000256" key="8">
    <source>
        <dbReference type="ARBA" id="ARBA00022909"/>
    </source>
</evidence>
<dbReference type="SUPFAM" id="SSF55083">
    <property type="entry name" value="6-hydroxymethyl-7,8-dihydropterin pyrophosphokinase, HPPK"/>
    <property type="match status" value="1"/>
</dbReference>
<comment type="catalytic activity">
    <reaction evidence="1">
        <text>6-hydroxymethyl-7,8-dihydropterin + ATP = (7,8-dihydropterin-6-yl)methyl diphosphate + AMP + H(+)</text>
        <dbReference type="Rhea" id="RHEA:11412"/>
        <dbReference type="ChEBI" id="CHEBI:15378"/>
        <dbReference type="ChEBI" id="CHEBI:30616"/>
        <dbReference type="ChEBI" id="CHEBI:44841"/>
        <dbReference type="ChEBI" id="CHEBI:72950"/>
        <dbReference type="ChEBI" id="CHEBI:456215"/>
        <dbReference type="EC" id="2.7.6.3"/>
    </reaction>
</comment>
<dbReference type="InterPro" id="IPR035907">
    <property type="entry name" value="Hppk_sf"/>
</dbReference>
<dbReference type="EC" id="2.7.6.3" evidence="3"/>
<dbReference type="AlphaFoldDB" id="A0A480A764"/>
<keyword evidence="7" id="KW-0067">ATP-binding</keyword>
<dbReference type="NCBIfam" id="TIGR01498">
    <property type="entry name" value="folK"/>
    <property type="match status" value="1"/>
</dbReference>
<evidence type="ECO:0000256" key="3">
    <source>
        <dbReference type="ARBA" id="ARBA00013253"/>
    </source>
</evidence>
<reference evidence="11" key="1">
    <citation type="submission" date="2019-02" db="EMBL/GenBank/DDBJ databases">
        <title>Draft genome sequence of Dolichospermum planctonicum NIES-80.</title>
        <authorList>
            <person name="Yamaguchi H."/>
            <person name="Suzuki S."/>
            <person name="Kawachi M."/>
        </authorList>
    </citation>
    <scope>NUCLEOTIDE SEQUENCE [LARGE SCALE GENOMIC DNA]</scope>
    <source>
        <strain evidence="11">NIES-80</strain>
    </source>
</reference>
<dbReference type="GO" id="GO:0003848">
    <property type="term" value="F:2-amino-4-hydroxy-6-hydroxymethyldihydropteridine diphosphokinase activity"/>
    <property type="evidence" value="ECO:0007669"/>
    <property type="project" value="UniProtKB-EC"/>
</dbReference>
<keyword evidence="8" id="KW-0289">Folate biosynthesis</keyword>
<evidence type="ECO:0000256" key="1">
    <source>
        <dbReference type="ARBA" id="ARBA00000198"/>
    </source>
</evidence>
<dbReference type="Gene3D" id="3.30.70.560">
    <property type="entry name" value="7,8-Dihydro-6-hydroxymethylpterin-pyrophosphokinase HPPK"/>
    <property type="match status" value="1"/>
</dbReference>